<dbReference type="EMBL" id="KQ965752">
    <property type="protein sequence ID" value="KXS16449.1"/>
    <property type="molecule type" value="Genomic_DNA"/>
</dbReference>
<proteinExistence type="predicted"/>
<dbReference type="AlphaFoldDB" id="A0A139AIB8"/>
<protein>
    <submittedName>
        <fullName evidence="2">Uncharacterized protein</fullName>
    </submittedName>
</protein>
<gene>
    <name evidence="2" type="ORF">M427DRAFT_55408</name>
</gene>
<feature type="region of interest" description="Disordered" evidence="1">
    <location>
        <begin position="16"/>
        <end position="80"/>
    </location>
</feature>
<accession>A0A139AIB8</accession>
<reference evidence="2 3" key="1">
    <citation type="journal article" date="2015" name="Genome Biol. Evol.">
        <title>Phylogenomic analyses indicate that early fungi evolved digesting cell walls of algal ancestors of land plants.</title>
        <authorList>
            <person name="Chang Y."/>
            <person name="Wang S."/>
            <person name="Sekimoto S."/>
            <person name="Aerts A.L."/>
            <person name="Choi C."/>
            <person name="Clum A."/>
            <person name="LaButti K.M."/>
            <person name="Lindquist E.A."/>
            <person name="Yee Ngan C."/>
            <person name="Ohm R.A."/>
            <person name="Salamov A.A."/>
            <person name="Grigoriev I.V."/>
            <person name="Spatafora J.W."/>
            <person name="Berbee M.L."/>
        </authorList>
    </citation>
    <scope>NUCLEOTIDE SEQUENCE [LARGE SCALE GENOMIC DNA]</scope>
    <source>
        <strain evidence="2 3">JEL478</strain>
    </source>
</reference>
<sequence>MRRFANTLLKEEQLRSIPGAAYSPPSAHVSERKDVGGVRGPDYVSIDGNRMSLQNFPSSDRLSPVGMPAPFPPRTSDRYA</sequence>
<organism evidence="2 3">
    <name type="scientific">Gonapodya prolifera (strain JEL478)</name>
    <name type="common">Monoblepharis prolifera</name>
    <dbReference type="NCBI Taxonomy" id="1344416"/>
    <lineage>
        <taxon>Eukaryota</taxon>
        <taxon>Fungi</taxon>
        <taxon>Fungi incertae sedis</taxon>
        <taxon>Chytridiomycota</taxon>
        <taxon>Chytridiomycota incertae sedis</taxon>
        <taxon>Monoblepharidomycetes</taxon>
        <taxon>Monoblepharidales</taxon>
        <taxon>Gonapodyaceae</taxon>
        <taxon>Gonapodya</taxon>
    </lineage>
</organism>
<evidence type="ECO:0000313" key="2">
    <source>
        <dbReference type="EMBL" id="KXS16449.1"/>
    </source>
</evidence>
<evidence type="ECO:0000313" key="3">
    <source>
        <dbReference type="Proteomes" id="UP000070544"/>
    </source>
</evidence>
<evidence type="ECO:0000256" key="1">
    <source>
        <dbReference type="SAM" id="MobiDB-lite"/>
    </source>
</evidence>
<feature type="compositionally biased region" description="Polar residues" evidence="1">
    <location>
        <begin position="51"/>
        <end position="61"/>
    </location>
</feature>
<dbReference type="Proteomes" id="UP000070544">
    <property type="component" value="Unassembled WGS sequence"/>
</dbReference>
<name>A0A139AIB8_GONPJ</name>
<keyword evidence="3" id="KW-1185">Reference proteome</keyword>